<feature type="transmembrane region" description="Helical" evidence="9">
    <location>
        <begin position="175"/>
        <end position="199"/>
    </location>
</feature>
<dbReference type="PROSITE" id="PS50850">
    <property type="entry name" value="MFS"/>
    <property type="match status" value="1"/>
</dbReference>
<dbReference type="Pfam" id="PF07690">
    <property type="entry name" value="MFS_1"/>
    <property type="match status" value="1"/>
</dbReference>
<keyword evidence="5 9" id="KW-0812">Transmembrane</keyword>
<dbReference type="EMBL" id="AUBJ02000001">
    <property type="protein sequence ID" value="MCP2333949.1"/>
    <property type="molecule type" value="Genomic_DNA"/>
</dbReference>
<keyword evidence="7 9" id="KW-0472">Membrane</keyword>
<protein>
    <submittedName>
        <fullName evidence="11">MFS transporter, DHA1 family, bicyclomycin/chloramphenicol resistance protein</fullName>
    </submittedName>
</protein>
<organism evidence="11 12">
    <name type="scientific">Actinoalloteichus caeruleus DSM 43889</name>
    <dbReference type="NCBI Taxonomy" id="1120930"/>
    <lineage>
        <taxon>Bacteria</taxon>
        <taxon>Bacillati</taxon>
        <taxon>Actinomycetota</taxon>
        <taxon>Actinomycetes</taxon>
        <taxon>Pseudonocardiales</taxon>
        <taxon>Pseudonocardiaceae</taxon>
        <taxon>Actinoalloteichus</taxon>
        <taxon>Actinoalloteichus cyanogriseus</taxon>
    </lineage>
</organism>
<dbReference type="PANTHER" id="PTHR23502">
    <property type="entry name" value="MAJOR FACILITATOR SUPERFAMILY"/>
    <property type="match status" value="1"/>
</dbReference>
<dbReference type="Proteomes" id="UP000791080">
    <property type="component" value="Unassembled WGS sequence"/>
</dbReference>
<feature type="transmembrane region" description="Helical" evidence="9">
    <location>
        <begin position="146"/>
        <end position="163"/>
    </location>
</feature>
<feature type="transmembrane region" description="Helical" evidence="9">
    <location>
        <begin position="345"/>
        <end position="364"/>
    </location>
</feature>
<evidence type="ECO:0000313" key="12">
    <source>
        <dbReference type="Proteomes" id="UP000791080"/>
    </source>
</evidence>
<evidence type="ECO:0000256" key="6">
    <source>
        <dbReference type="ARBA" id="ARBA00022989"/>
    </source>
</evidence>
<proteinExistence type="inferred from homology"/>
<evidence type="ECO:0000256" key="2">
    <source>
        <dbReference type="ARBA" id="ARBA00006236"/>
    </source>
</evidence>
<comment type="caution">
    <text evidence="11">The sequence shown here is derived from an EMBL/GenBank/DDBJ whole genome shotgun (WGS) entry which is preliminary data.</text>
</comment>
<dbReference type="PANTHER" id="PTHR23502:SF132">
    <property type="entry name" value="POLYAMINE TRANSPORTER 2-RELATED"/>
    <property type="match status" value="1"/>
</dbReference>
<feature type="transmembrane region" description="Helical" evidence="9">
    <location>
        <begin position="205"/>
        <end position="225"/>
    </location>
</feature>
<keyword evidence="3" id="KW-0813">Transport</keyword>
<evidence type="ECO:0000256" key="8">
    <source>
        <dbReference type="SAM" id="MobiDB-lite"/>
    </source>
</evidence>
<comment type="subcellular location">
    <subcellularLocation>
        <location evidence="1">Cell membrane</location>
        <topology evidence="1">Multi-pass membrane protein</topology>
    </subcellularLocation>
</comment>
<feature type="region of interest" description="Disordered" evidence="8">
    <location>
        <begin position="1"/>
        <end position="41"/>
    </location>
</feature>
<dbReference type="InterPro" id="IPR020846">
    <property type="entry name" value="MFS_dom"/>
</dbReference>
<keyword evidence="6 9" id="KW-1133">Transmembrane helix</keyword>
<keyword evidence="12" id="KW-1185">Reference proteome</keyword>
<feature type="compositionally biased region" description="Basic and acidic residues" evidence="8">
    <location>
        <begin position="20"/>
        <end position="41"/>
    </location>
</feature>
<feature type="transmembrane region" description="Helical" evidence="9">
    <location>
        <begin position="49"/>
        <end position="66"/>
    </location>
</feature>
<feature type="transmembrane region" description="Helical" evidence="9">
    <location>
        <begin position="385"/>
        <end position="404"/>
    </location>
</feature>
<dbReference type="InterPro" id="IPR004812">
    <property type="entry name" value="Efflux_drug-R_Bcr/CmlA"/>
</dbReference>
<dbReference type="SUPFAM" id="SSF103473">
    <property type="entry name" value="MFS general substrate transporter"/>
    <property type="match status" value="1"/>
</dbReference>
<feature type="transmembrane region" description="Helical" evidence="9">
    <location>
        <begin position="321"/>
        <end position="339"/>
    </location>
</feature>
<evidence type="ECO:0000256" key="4">
    <source>
        <dbReference type="ARBA" id="ARBA00022475"/>
    </source>
</evidence>
<feature type="domain" description="Major facilitator superfamily (MFS) profile" evidence="10">
    <location>
        <begin position="51"/>
        <end position="435"/>
    </location>
</feature>
<evidence type="ECO:0000313" key="11">
    <source>
        <dbReference type="EMBL" id="MCP2333949.1"/>
    </source>
</evidence>
<feature type="transmembrane region" description="Helical" evidence="9">
    <location>
        <begin position="254"/>
        <end position="275"/>
    </location>
</feature>
<feature type="transmembrane region" description="Helical" evidence="9">
    <location>
        <begin position="295"/>
        <end position="314"/>
    </location>
</feature>
<feature type="transmembrane region" description="Helical" evidence="9">
    <location>
        <begin position="410"/>
        <end position="431"/>
    </location>
</feature>
<reference evidence="11 12" key="1">
    <citation type="submission" date="2013-07" db="EMBL/GenBank/DDBJ databases">
        <authorList>
            <consortium name="DOE Joint Genome Institute"/>
            <person name="Reeve W."/>
            <person name="Huntemann M."/>
            <person name="Han J."/>
            <person name="Chen A."/>
            <person name="Kyrpides N."/>
            <person name="Mavromatis K."/>
            <person name="Markowitz V."/>
            <person name="Palaniappan K."/>
            <person name="Ivanova N."/>
            <person name="Schaumberg A."/>
            <person name="Pati A."/>
            <person name="Liolios K."/>
            <person name="Nordberg H.P."/>
            <person name="Cantor M.N."/>
            <person name="Hua S.X."/>
            <person name="Woyke T."/>
        </authorList>
    </citation>
    <scope>NUCLEOTIDE SEQUENCE [LARGE SCALE GENOMIC DNA]</scope>
    <source>
        <strain evidence="11 12">DSM 43889</strain>
    </source>
</reference>
<evidence type="ECO:0000256" key="7">
    <source>
        <dbReference type="ARBA" id="ARBA00023136"/>
    </source>
</evidence>
<dbReference type="NCBIfam" id="NF008314">
    <property type="entry name" value="PRK11102.1"/>
    <property type="match status" value="1"/>
</dbReference>
<dbReference type="InterPro" id="IPR036259">
    <property type="entry name" value="MFS_trans_sf"/>
</dbReference>
<sequence>MNSARNGLAADQRQPAVPSEADHAPSVERQPRQDQASERAGEPFPISRWRLAAILGALSALGPLSIDTYLPAFPAIASDFDTTTSQVQLSLTACLLGLALGQIVAGPLSDALGRRRPLLVGLFVYVLSSAACAVALTAPMLTGARFVQGLSGAASLVIARAIVRDRYSGVAAAKFFSMLMLVTGAAPVLAPLIGSQLLLITSWQGVFVVLAGYGVVLLLLAGLRLPETLPPERRRSGGVRDTLRTYRSLLADRFFLGCALSGGLAFTAVFCYISASPFVLQDIYGVSPQTFGLLFGLNSIGIVIVGQVNGLLVSRFDQRKLLITGLCSALFGAVALLVVVTTDVLGLAGVLPALFLVVSSIGLVMPNTTTLALADHPDAAGSASALLGMLQFALGGLAAPLVGLGGSESAVPMALVMVLTALAALGVFLTLTRGRQPA</sequence>
<name>A0ABT1JNV5_ACTCY</name>
<evidence type="ECO:0000256" key="3">
    <source>
        <dbReference type="ARBA" id="ARBA00022448"/>
    </source>
</evidence>
<keyword evidence="4" id="KW-1003">Cell membrane</keyword>
<dbReference type="PROSITE" id="PS00216">
    <property type="entry name" value="SUGAR_TRANSPORT_1"/>
    <property type="match status" value="1"/>
</dbReference>
<evidence type="ECO:0000259" key="10">
    <source>
        <dbReference type="PROSITE" id="PS50850"/>
    </source>
</evidence>
<feature type="transmembrane region" description="Helical" evidence="9">
    <location>
        <begin position="118"/>
        <end position="140"/>
    </location>
</feature>
<comment type="similarity">
    <text evidence="2">Belongs to the major facilitator superfamily. Bcr/CmlA family.</text>
</comment>
<dbReference type="Gene3D" id="1.20.1720.10">
    <property type="entry name" value="Multidrug resistance protein D"/>
    <property type="match status" value="1"/>
</dbReference>
<accession>A0ABT1JNV5</accession>
<evidence type="ECO:0000256" key="9">
    <source>
        <dbReference type="SAM" id="Phobius"/>
    </source>
</evidence>
<dbReference type="InterPro" id="IPR005829">
    <property type="entry name" value="Sugar_transporter_CS"/>
</dbReference>
<dbReference type="InterPro" id="IPR011701">
    <property type="entry name" value="MFS"/>
</dbReference>
<evidence type="ECO:0000256" key="5">
    <source>
        <dbReference type="ARBA" id="ARBA00022692"/>
    </source>
</evidence>
<gene>
    <name evidence="11" type="ORF">G443_004219</name>
</gene>
<reference evidence="11 12" key="2">
    <citation type="submission" date="2022-06" db="EMBL/GenBank/DDBJ databases">
        <title>Genomic Encyclopedia of Type Strains, Phase I: the one thousand microbial genomes (KMG-I) project.</title>
        <authorList>
            <person name="Kyrpides N."/>
        </authorList>
    </citation>
    <scope>NUCLEOTIDE SEQUENCE [LARGE SCALE GENOMIC DNA]</scope>
    <source>
        <strain evidence="11 12">DSM 43889</strain>
    </source>
</reference>
<dbReference type="CDD" id="cd17320">
    <property type="entry name" value="MFS_MdfA_MDR_like"/>
    <property type="match status" value="1"/>
</dbReference>
<feature type="transmembrane region" description="Helical" evidence="9">
    <location>
        <begin position="86"/>
        <end position="106"/>
    </location>
</feature>
<evidence type="ECO:0000256" key="1">
    <source>
        <dbReference type="ARBA" id="ARBA00004651"/>
    </source>
</evidence>
<dbReference type="NCBIfam" id="TIGR00710">
    <property type="entry name" value="efflux_Bcr_CflA"/>
    <property type="match status" value="1"/>
</dbReference>